<dbReference type="Pfam" id="PF15741">
    <property type="entry name" value="LRIF1"/>
    <property type="match status" value="1"/>
</dbReference>
<dbReference type="InterPro" id="IPR026191">
    <property type="entry name" value="LRIF1"/>
</dbReference>
<dbReference type="Proteomes" id="UP001190640">
    <property type="component" value="Chromosome 5"/>
</dbReference>
<evidence type="ECO:0000256" key="1">
    <source>
        <dbReference type="SAM" id="MobiDB-lite"/>
    </source>
</evidence>
<feature type="region of interest" description="Disordered" evidence="1">
    <location>
        <begin position="373"/>
        <end position="398"/>
    </location>
</feature>
<dbReference type="RefSeq" id="XP_054837923.1">
    <property type="nucleotide sequence ID" value="XM_054981948.1"/>
</dbReference>
<feature type="region of interest" description="Disordered" evidence="1">
    <location>
        <begin position="447"/>
        <end position="472"/>
    </location>
</feature>
<gene>
    <name evidence="3" type="primary">LRIF1</name>
</gene>
<feature type="compositionally biased region" description="Polar residues" evidence="1">
    <location>
        <begin position="447"/>
        <end position="456"/>
    </location>
</feature>
<reference evidence="3" key="1">
    <citation type="submission" date="2025-08" db="UniProtKB">
        <authorList>
            <consortium name="RefSeq"/>
        </authorList>
    </citation>
    <scope>IDENTIFICATION</scope>
    <source>
        <tissue evidence="3">Blood</tissue>
    </source>
</reference>
<evidence type="ECO:0000313" key="2">
    <source>
        <dbReference type="Proteomes" id="UP001190640"/>
    </source>
</evidence>
<feature type="region of interest" description="Disordered" evidence="1">
    <location>
        <begin position="661"/>
        <end position="688"/>
    </location>
</feature>
<keyword evidence="2" id="KW-1185">Reference proteome</keyword>
<dbReference type="KEGG" id="emc:129331407"/>
<dbReference type="CTD" id="55791"/>
<dbReference type="PANTHER" id="PTHR16131:SF2">
    <property type="entry name" value="LIGAND-DEPENDENT NUCLEAR RECEPTOR-INTERACTING FACTOR 1"/>
    <property type="match status" value="1"/>
</dbReference>
<dbReference type="GeneID" id="129331407"/>
<organism evidence="2 3">
    <name type="scientific">Eublepharis macularius</name>
    <name type="common">Leopard gecko</name>
    <name type="synonym">Cyrtodactylus macularius</name>
    <dbReference type="NCBI Taxonomy" id="481883"/>
    <lineage>
        <taxon>Eukaryota</taxon>
        <taxon>Metazoa</taxon>
        <taxon>Chordata</taxon>
        <taxon>Craniata</taxon>
        <taxon>Vertebrata</taxon>
        <taxon>Euteleostomi</taxon>
        <taxon>Lepidosauria</taxon>
        <taxon>Squamata</taxon>
        <taxon>Bifurcata</taxon>
        <taxon>Gekkota</taxon>
        <taxon>Eublepharidae</taxon>
        <taxon>Eublepharinae</taxon>
        <taxon>Eublepharis</taxon>
    </lineage>
</organism>
<accession>A0AA97JGU1</accession>
<dbReference type="AlphaFoldDB" id="A0AA97JGU1"/>
<name>A0AA97JGU1_EUBMA</name>
<feature type="region of interest" description="Disordered" evidence="1">
    <location>
        <begin position="1"/>
        <end position="20"/>
    </location>
</feature>
<feature type="compositionally biased region" description="Polar residues" evidence="1">
    <location>
        <begin position="661"/>
        <end position="678"/>
    </location>
</feature>
<keyword evidence="3" id="KW-0675">Receptor</keyword>
<dbReference type="GO" id="GO:0006355">
    <property type="term" value="P:regulation of DNA-templated transcription"/>
    <property type="evidence" value="ECO:0007669"/>
    <property type="project" value="InterPro"/>
</dbReference>
<evidence type="ECO:0000313" key="3">
    <source>
        <dbReference type="RefSeq" id="XP_054837923.1"/>
    </source>
</evidence>
<feature type="compositionally biased region" description="Polar residues" evidence="1">
    <location>
        <begin position="463"/>
        <end position="472"/>
    </location>
</feature>
<proteinExistence type="predicted"/>
<sequence length="757" mass="82068">MLGSTLKGAQRAEGTGGPGIAAVPPPVAGYIYRIVQTTEMDGKKLLKLLPVSKTLGNAGPSIHSPVVSDNTKVNASIPGHIPLKTVFSNSTSSLVKIPSLLTAAPGTLILQKQLDKMELVKVTSVVNENPPATRASAIQNNYLSADKLSLQKDAASVSSVKSNILMNTNNLPVTVDSSVLPSGHHLQIPANAEVKSVPASCLPPSIQQKILAVAAANASVTSEAAKTPNVIYVSPVKTVKTPISKCLQNINPTSAAEISKPLALTTAQIAVNNSSSDAVTCNSQNLQEAPMKWVVQENPQSLKSCLVPVKSSNDMASRILKTFVDMKHLKSNPASVLPACSDSLSESQVKLTSVEDNALVMYNGKIYLLTRKRSSSGSAQDDKQTSAAADTPFRKHTSHVTNSTADSIISNQVVDLVLSKNKGVAINVKDSMLRENIKPPDLNKNLNVTPAFSTSPHGHLERSCTSQQGAMSASENIPVGIDIDNKTVTEENLNSNNSQKILSPKTFALQSSTNHGVSKKEEQKIEKINFSGMAVQIKDRKVQHRKQYTEIRKKFGLFKEERVYLSRIPLLNSAIKTEETECSSNVHMDDSCKFLQEVTVKTDPEEEEMIVGKQESNIKRNPKLPEPMIENAKRRKILGPSLARDDFSSVMDNRSSPWRQVISQQENPTSSLQFSSIGGSDPNPCVQSSEKSEALCPALCNINNEPSFSSGSLGEDSFLLSPPDLEEMIKDEKIERLKLLLRQQEEALEEMRKKMQI</sequence>
<protein>
    <submittedName>
        <fullName evidence="3">Ligand-dependent nuclear receptor-interacting factor 1</fullName>
    </submittedName>
</protein>
<dbReference type="PANTHER" id="PTHR16131">
    <property type="entry name" value="LIGAND-DEPENDENT NUCLEAR RECEPTOR-INTERACTING FACTOR 1"/>
    <property type="match status" value="1"/>
</dbReference>
<dbReference type="GO" id="GO:0042974">
    <property type="term" value="F:nuclear retinoic acid receptor binding"/>
    <property type="evidence" value="ECO:0007669"/>
    <property type="project" value="InterPro"/>
</dbReference>